<organism evidence="1 2">
    <name type="scientific">Bacillus cereus</name>
    <dbReference type="NCBI Taxonomy" id="1396"/>
    <lineage>
        <taxon>Bacteria</taxon>
        <taxon>Bacillati</taxon>
        <taxon>Bacillota</taxon>
        <taxon>Bacilli</taxon>
        <taxon>Bacillales</taxon>
        <taxon>Bacillaceae</taxon>
        <taxon>Bacillus</taxon>
        <taxon>Bacillus cereus group</taxon>
    </lineage>
</organism>
<dbReference type="RefSeq" id="WP_265184983.1">
    <property type="nucleotide sequence ID" value="NZ_LJKE01000104.1"/>
</dbReference>
<reference evidence="1 2" key="1">
    <citation type="submission" date="2015-09" db="EMBL/GenBank/DDBJ databases">
        <title>Bacillus cereus food isolates.</title>
        <authorList>
            <person name="Boekhorst J."/>
        </authorList>
    </citation>
    <scope>NUCLEOTIDE SEQUENCE [LARGE SCALE GENOMIC DNA]</scope>
    <source>
        <strain evidence="1 2">B4088</strain>
    </source>
</reference>
<evidence type="ECO:0000313" key="1">
    <source>
        <dbReference type="EMBL" id="KZD55704.1"/>
    </source>
</evidence>
<dbReference type="AlphaFoldDB" id="A0A164LDP4"/>
<dbReference type="EMBL" id="LJKE01000104">
    <property type="protein sequence ID" value="KZD55704.1"/>
    <property type="molecule type" value="Genomic_DNA"/>
</dbReference>
<gene>
    <name evidence="1" type="ORF">B4088_5449</name>
</gene>
<protein>
    <submittedName>
        <fullName evidence="1">Uncharacterized protein</fullName>
    </submittedName>
</protein>
<sequence>MDREPFWDEDGYCNDCGGKVEYNYSLNTISCDSCENEISEWM</sequence>
<evidence type="ECO:0000313" key="2">
    <source>
        <dbReference type="Proteomes" id="UP000076482"/>
    </source>
</evidence>
<name>A0A164LDP4_BACCE</name>
<proteinExistence type="predicted"/>
<comment type="caution">
    <text evidence="1">The sequence shown here is derived from an EMBL/GenBank/DDBJ whole genome shotgun (WGS) entry which is preliminary data.</text>
</comment>
<dbReference type="Proteomes" id="UP000076482">
    <property type="component" value="Unassembled WGS sequence"/>
</dbReference>
<dbReference type="PATRIC" id="fig|1396.535.peg.6019"/>
<accession>A0A164LDP4</accession>